<keyword evidence="2" id="KW-1185">Reference proteome</keyword>
<dbReference type="RefSeq" id="XP_024338225.1">
    <property type="nucleotide sequence ID" value="XM_024485788.1"/>
</dbReference>
<dbReference type="OrthoDB" id="10347656at2759"/>
<reference evidence="1 2" key="1">
    <citation type="submission" date="2017-04" db="EMBL/GenBank/DDBJ databases">
        <title>Genome Sequence of the Model Brown-Rot Fungus Postia placenta SB12.</title>
        <authorList>
            <consortium name="DOE Joint Genome Institute"/>
            <person name="Gaskell J."/>
            <person name="Kersten P."/>
            <person name="Larrondo L.F."/>
            <person name="Canessa P."/>
            <person name="Martinez D."/>
            <person name="Hibbett D."/>
            <person name="Schmoll M."/>
            <person name="Kubicek C.P."/>
            <person name="Martinez A.T."/>
            <person name="Yadav J."/>
            <person name="Master E."/>
            <person name="Magnuson J.K."/>
            <person name="James T."/>
            <person name="Yaver D."/>
            <person name="Berka R."/>
            <person name="Labutti K."/>
            <person name="Lipzen A."/>
            <person name="Aerts A."/>
            <person name="Barry K."/>
            <person name="Henrissat B."/>
            <person name="Blanchette R."/>
            <person name="Grigoriev I."/>
            <person name="Cullen D."/>
        </authorList>
    </citation>
    <scope>NUCLEOTIDE SEQUENCE [LARGE SCALE GENOMIC DNA]</scope>
    <source>
        <strain evidence="1 2">MAD-698-R-SB12</strain>
    </source>
</reference>
<dbReference type="EMBL" id="KZ110598">
    <property type="protein sequence ID" value="OSX61431.1"/>
    <property type="molecule type" value="Genomic_DNA"/>
</dbReference>
<proteinExistence type="predicted"/>
<dbReference type="Proteomes" id="UP000194127">
    <property type="component" value="Unassembled WGS sequence"/>
</dbReference>
<dbReference type="AlphaFoldDB" id="A0A1X6MYH1"/>
<dbReference type="GeneID" id="36330737"/>
<evidence type="ECO:0000313" key="2">
    <source>
        <dbReference type="Proteomes" id="UP000194127"/>
    </source>
</evidence>
<name>A0A1X6MYH1_9APHY</name>
<accession>A0A1X6MYH1</accession>
<protein>
    <submittedName>
        <fullName evidence="1">Uncharacterized protein</fullName>
    </submittedName>
</protein>
<evidence type="ECO:0000313" key="1">
    <source>
        <dbReference type="EMBL" id="OSX61431.1"/>
    </source>
</evidence>
<gene>
    <name evidence="1" type="ORF">POSPLADRAFT_1145326</name>
</gene>
<feature type="non-terminal residue" evidence="1">
    <location>
        <position position="1"/>
    </location>
</feature>
<organism evidence="1 2">
    <name type="scientific">Postia placenta MAD-698-R-SB12</name>
    <dbReference type="NCBI Taxonomy" id="670580"/>
    <lineage>
        <taxon>Eukaryota</taxon>
        <taxon>Fungi</taxon>
        <taxon>Dikarya</taxon>
        <taxon>Basidiomycota</taxon>
        <taxon>Agaricomycotina</taxon>
        <taxon>Agaricomycetes</taxon>
        <taxon>Polyporales</taxon>
        <taxon>Adustoporiaceae</taxon>
        <taxon>Rhodonia</taxon>
    </lineage>
</organism>
<sequence length="208" mass="22198">VEREGLHSRAIVDLKEHRRSGGRCGISSMSLVDSISYCETRDSAGAETSVQKNDLAVGVSFTLAVPNVDLRKLAGAYPAATIATVVARLFSSAVLMDVDGSLLSRLSMIIEMSSVLIIPGDTVVEVFDVEAVAWLAAVNESSHRVNLCHGVWVVGVVIGVLEMQSGLEPCEQCWLESSKKCATLFDSGESVLCDEMFRNGHEVAVVAA</sequence>